<dbReference type="EMBL" id="JAYGII010000065">
    <property type="protein sequence ID" value="MEA5446832.1"/>
    <property type="molecule type" value="Genomic_DNA"/>
</dbReference>
<feature type="transmembrane region" description="Helical" evidence="1">
    <location>
        <begin position="12"/>
        <end position="35"/>
    </location>
</feature>
<keyword evidence="3" id="KW-1185">Reference proteome</keyword>
<protein>
    <submittedName>
        <fullName evidence="2">Uncharacterized protein</fullName>
    </submittedName>
</protein>
<evidence type="ECO:0000313" key="3">
    <source>
        <dbReference type="Proteomes" id="UP001302316"/>
    </source>
</evidence>
<proteinExistence type="predicted"/>
<gene>
    <name evidence="2" type="ORF">VCB98_13475</name>
</gene>
<feature type="transmembrane region" description="Helical" evidence="1">
    <location>
        <begin position="71"/>
        <end position="93"/>
    </location>
</feature>
<keyword evidence="1" id="KW-0472">Membrane</keyword>
<feature type="transmembrane region" description="Helical" evidence="1">
    <location>
        <begin position="42"/>
        <end position="65"/>
    </location>
</feature>
<dbReference type="RefSeq" id="WP_346053396.1">
    <property type="nucleotide sequence ID" value="NZ_JAYGII010000065.1"/>
</dbReference>
<name>A0AAP6MN13_9GAMM</name>
<reference evidence="2 3" key="1">
    <citation type="submission" date="2023-12" db="EMBL/GenBank/DDBJ databases">
        <title>Whole-genome sequencing of halo(alkali)philic microorganisms from hypersaline lakes.</title>
        <authorList>
            <person name="Sorokin D.Y."/>
            <person name="Merkel A.Y."/>
            <person name="Messina E."/>
            <person name="Yakimov M."/>
        </authorList>
    </citation>
    <scope>NUCLEOTIDE SEQUENCE [LARGE SCALE GENOMIC DNA]</scope>
    <source>
        <strain evidence="2 3">AB-CW1</strain>
    </source>
</reference>
<dbReference type="Proteomes" id="UP001302316">
    <property type="component" value="Unassembled WGS sequence"/>
</dbReference>
<evidence type="ECO:0000313" key="2">
    <source>
        <dbReference type="EMBL" id="MEA5446832.1"/>
    </source>
</evidence>
<keyword evidence="1" id="KW-0812">Transmembrane</keyword>
<comment type="caution">
    <text evidence="2">The sequence shown here is derived from an EMBL/GenBank/DDBJ whole genome shotgun (WGS) entry which is preliminary data.</text>
</comment>
<evidence type="ECO:0000256" key="1">
    <source>
        <dbReference type="SAM" id="Phobius"/>
    </source>
</evidence>
<dbReference type="AlphaFoldDB" id="A0AAP6MN13"/>
<keyword evidence="1" id="KW-1133">Transmembrane helix</keyword>
<organism evidence="2 3">
    <name type="scientific">Natronospira elongata</name>
    <dbReference type="NCBI Taxonomy" id="3110268"/>
    <lineage>
        <taxon>Bacteria</taxon>
        <taxon>Pseudomonadati</taxon>
        <taxon>Pseudomonadota</taxon>
        <taxon>Gammaproteobacteria</taxon>
        <taxon>Natronospirales</taxon>
        <taxon>Natronospiraceae</taxon>
        <taxon>Natronospira</taxon>
    </lineage>
</organism>
<accession>A0AAP6MN13</accession>
<sequence length="104" mass="11064">MPVVFSLDGAPGGLFLIVLAIFLAFGMVPFMACLISDYAARTALWLLAVFYTIASLATVSLLIYLFPNPTIAPFLVGALVIFALVAGTAIWSLRTSDDSMEAES</sequence>